<evidence type="ECO:0000313" key="2">
    <source>
        <dbReference type="EMBL" id="TWW59027.1"/>
    </source>
</evidence>
<dbReference type="EMBL" id="RHFK02000019">
    <property type="protein sequence ID" value="TWW59027.1"/>
    <property type="molecule type" value="Genomic_DNA"/>
</dbReference>
<feature type="compositionally biased region" description="Polar residues" evidence="1">
    <location>
        <begin position="1"/>
        <end position="24"/>
    </location>
</feature>
<dbReference type="AlphaFoldDB" id="A0A5C6N034"/>
<keyword evidence="3" id="KW-1185">Reference proteome</keyword>
<name>A0A5C6N034_9TELE</name>
<proteinExistence type="predicted"/>
<evidence type="ECO:0000313" key="3">
    <source>
        <dbReference type="Proteomes" id="UP000324091"/>
    </source>
</evidence>
<sequence>MVKCSSASHPLTIEMDSNSSTPQIRNKRRLTENGLTVTTEVDLQKRIIAGRDWEMWCKSQDMDPIKWTVITKKV</sequence>
<evidence type="ECO:0000256" key="1">
    <source>
        <dbReference type="SAM" id="MobiDB-lite"/>
    </source>
</evidence>
<organism evidence="2 3">
    <name type="scientific">Takifugu flavidus</name>
    <name type="common">sansaifugu</name>
    <dbReference type="NCBI Taxonomy" id="433684"/>
    <lineage>
        <taxon>Eukaryota</taxon>
        <taxon>Metazoa</taxon>
        <taxon>Chordata</taxon>
        <taxon>Craniata</taxon>
        <taxon>Vertebrata</taxon>
        <taxon>Euteleostomi</taxon>
        <taxon>Actinopterygii</taxon>
        <taxon>Neopterygii</taxon>
        <taxon>Teleostei</taxon>
        <taxon>Neoteleostei</taxon>
        <taxon>Acanthomorphata</taxon>
        <taxon>Eupercaria</taxon>
        <taxon>Tetraodontiformes</taxon>
        <taxon>Tetradontoidea</taxon>
        <taxon>Tetraodontidae</taxon>
        <taxon>Takifugu</taxon>
    </lineage>
</organism>
<protein>
    <submittedName>
        <fullName evidence="2">Uncharacterized protein</fullName>
    </submittedName>
</protein>
<comment type="caution">
    <text evidence="2">The sequence shown here is derived from an EMBL/GenBank/DDBJ whole genome shotgun (WGS) entry which is preliminary data.</text>
</comment>
<reference evidence="2 3" key="1">
    <citation type="submission" date="2019-04" db="EMBL/GenBank/DDBJ databases">
        <title>Chromosome genome assembly for Takifugu flavidus.</title>
        <authorList>
            <person name="Xiao S."/>
        </authorList>
    </citation>
    <scope>NUCLEOTIDE SEQUENCE [LARGE SCALE GENOMIC DNA]</scope>
    <source>
        <strain evidence="2">HTHZ2018</strain>
        <tissue evidence="2">Muscle</tissue>
    </source>
</reference>
<feature type="region of interest" description="Disordered" evidence="1">
    <location>
        <begin position="1"/>
        <end position="31"/>
    </location>
</feature>
<gene>
    <name evidence="2" type="ORF">D4764_06G0005570</name>
</gene>
<dbReference type="Proteomes" id="UP000324091">
    <property type="component" value="Chromosome 6"/>
</dbReference>
<accession>A0A5C6N034</accession>